<dbReference type="PANTHER" id="PTHR15071:SF0">
    <property type="entry name" value="MANNOSE 6-PHOSPHATE RECEPTOR-LIKE PROTEIN 1"/>
    <property type="match status" value="1"/>
</dbReference>
<dbReference type="PROSITE" id="PS51914">
    <property type="entry name" value="MRH"/>
    <property type="match status" value="5"/>
</dbReference>
<dbReference type="Gene3D" id="2.70.130.10">
    <property type="entry name" value="Mannose-6-phosphate receptor binding domain"/>
    <property type="match status" value="4"/>
</dbReference>
<dbReference type="GO" id="GO:0010008">
    <property type="term" value="C:endosome membrane"/>
    <property type="evidence" value="ECO:0007669"/>
    <property type="project" value="UniProtKB-SubCell"/>
</dbReference>
<dbReference type="GO" id="GO:0000139">
    <property type="term" value="C:Golgi membrane"/>
    <property type="evidence" value="ECO:0007669"/>
    <property type="project" value="UniProtKB-SubCell"/>
</dbReference>
<reference evidence="10" key="1">
    <citation type="submission" date="2022-07" db="EMBL/GenBank/DDBJ databases">
        <authorList>
            <person name="Trinca V."/>
            <person name="Uliana J.V.C."/>
            <person name="Torres T.T."/>
            <person name="Ward R.J."/>
            <person name="Monesi N."/>
        </authorList>
    </citation>
    <scope>NUCLEOTIDE SEQUENCE</scope>
    <source>
        <strain evidence="10">HSMRA1968</strain>
        <tissue evidence="10">Whole embryos</tissue>
    </source>
</reference>
<dbReference type="SUPFAM" id="SSF50911">
    <property type="entry name" value="Mannose 6-phosphate receptor domain"/>
    <property type="match status" value="5"/>
</dbReference>
<keyword evidence="5 8" id="KW-1133">Transmembrane helix</keyword>
<feature type="domain" description="MRH" evidence="9">
    <location>
        <begin position="440"/>
        <end position="593"/>
    </location>
</feature>
<feature type="domain" description="MRH" evidence="9">
    <location>
        <begin position="164"/>
        <end position="305"/>
    </location>
</feature>
<feature type="domain" description="MRH" evidence="9">
    <location>
        <begin position="19"/>
        <end position="156"/>
    </location>
</feature>
<dbReference type="InterPro" id="IPR000479">
    <property type="entry name" value="CIMR_rpt"/>
</dbReference>
<dbReference type="InterPro" id="IPR044865">
    <property type="entry name" value="MRH_dom"/>
</dbReference>
<name>A0A9Q0RZE5_9DIPT</name>
<sequence>NSELTKKNPKESEKQIVGKDCTVTEPLYNNTFDLTPLRQALHHQLYLSGSDYVNFNICGDVIPPCNGKTHVAACYTHNGTDHVMGLISDPLLTDGRIHLNYTGDVCDTNPQRRYNLQIIFICDYSDPITEPITSNEYSEKECSIHIFIRTQQACLPLPKEIQSNNCTVADKKTDFTFNLMALSQYNHRIQNSDNTTFVINVCKPVLYGHKDMCPPGSSICLENNNESNLSKKFVNYGSTVADPTYENGKLFMHFTSNEKCNVTHNISSHINFNCDTSIETGEPEYLGKLDCEHRFVWHTQLACNSMEPCVATDSRTRFRYDLTPLVNIPHTVKHENKTYTFGICNIANSPCKGKEGICEKTENGNAISMGLFNDHLKLNQTGSPYLLYVGGDVCEKPSRQWTTKIEFLCGKNHEDPIVVENTDCRTVIQYKTDLVCQNEISCKAYNYTSNTEIDLLPLYSSSHNYLAEVNDTLKATEGPPVLHYINVCRPLVPQYGLSCPGGTSACRAINGTRTPVSESSLGYPEVSLTVVEDSVQLKYFKGSVCPKDPQTLLSSVINFFCAPSAGRGKPILQEVLQDCHYVFDWATNIMCPTHLLKFDAENCDIFNDQLNATLNLKQITDKGIVSVKQESKSFDLNICANNRKVETDYAQGTVKIFFDGGSCKPNDPYSVELRMVCKELEKHSAPALTDSCGLVLIRETPLICPLLGITINPTDDSTKPDTTDTDANGEHAGTWGVVFLTFVILLVFGGIIYMAANSNRRAKVMSLFRRRSVSVQYSRVLSDEEASLLLPQPGSLSDSDDDLLT</sequence>
<dbReference type="GO" id="GO:0005537">
    <property type="term" value="F:D-mannose binding"/>
    <property type="evidence" value="ECO:0007669"/>
    <property type="project" value="InterPro"/>
</dbReference>
<evidence type="ECO:0000256" key="2">
    <source>
        <dbReference type="ARBA" id="ARBA00022448"/>
    </source>
</evidence>
<evidence type="ECO:0000256" key="7">
    <source>
        <dbReference type="ARBA" id="ARBA00023157"/>
    </source>
</evidence>
<feature type="domain" description="MRH" evidence="9">
    <location>
        <begin position="601"/>
        <end position="706"/>
    </location>
</feature>
<evidence type="ECO:0000256" key="4">
    <source>
        <dbReference type="ARBA" id="ARBA00022729"/>
    </source>
</evidence>
<feature type="transmembrane region" description="Helical" evidence="8">
    <location>
        <begin position="735"/>
        <end position="756"/>
    </location>
</feature>
<feature type="non-terminal residue" evidence="10">
    <location>
        <position position="805"/>
    </location>
</feature>
<dbReference type="Proteomes" id="UP001151699">
    <property type="component" value="Chromosome X"/>
</dbReference>
<evidence type="ECO:0000256" key="8">
    <source>
        <dbReference type="SAM" id="Phobius"/>
    </source>
</evidence>
<comment type="subcellular location">
    <subcellularLocation>
        <location evidence="1">Endomembrane system</location>
    </subcellularLocation>
</comment>
<protein>
    <submittedName>
        <fullName evidence="10">Cation-independent mannose-6-phosphate receptor</fullName>
    </submittedName>
</protein>
<keyword evidence="11" id="KW-1185">Reference proteome</keyword>
<dbReference type="OrthoDB" id="4504960at2759"/>
<dbReference type="SMART" id="SM01404">
    <property type="entry name" value="CIMR"/>
    <property type="match status" value="5"/>
</dbReference>
<keyword evidence="4" id="KW-0732">Signal</keyword>
<keyword evidence="7" id="KW-1015">Disulfide bond</keyword>
<keyword evidence="10" id="KW-0675">Receptor</keyword>
<evidence type="ECO:0000256" key="6">
    <source>
        <dbReference type="ARBA" id="ARBA00023136"/>
    </source>
</evidence>
<dbReference type="AlphaFoldDB" id="A0A9Q0RZE5"/>
<gene>
    <name evidence="10" type="primary">IGF2R</name>
    <name evidence="10" type="ORF">Bhyg_11227</name>
</gene>
<accession>A0A9Q0RZE5</accession>
<dbReference type="Pfam" id="PF00878">
    <property type="entry name" value="CIMR"/>
    <property type="match status" value="4"/>
</dbReference>
<evidence type="ECO:0000313" key="11">
    <source>
        <dbReference type="Proteomes" id="UP001151699"/>
    </source>
</evidence>
<dbReference type="PANTHER" id="PTHR15071">
    <property type="entry name" value="MANNOSE-6-PHOSPHATE RECEPTOR FAMILY MEMBER"/>
    <property type="match status" value="1"/>
</dbReference>
<evidence type="ECO:0000256" key="1">
    <source>
        <dbReference type="ARBA" id="ARBA00004308"/>
    </source>
</evidence>
<evidence type="ECO:0000256" key="5">
    <source>
        <dbReference type="ARBA" id="ARBA00022989"/>
    </source>
</evidence>
<evidence type="ECO:0000313" key="10">
    <source>
        <dbReference type="EMBL" id="KAJ6638492.1"/>
    </source>
</evidence>
<dbReference type="GO" id="GO:0005802">
    <property type="term" value="C:trans-Golgi network"/>
    <property type="evidence" value="ECO:0007669"/>
    <property type="project" value="TreeGrafter"/>
</dbReference>
<proteinExistence type="predicted"/>
<keyword evidence="6 8" id="KW-0472">Membrane</keyword>
<dbReference type="GO" id="GO:0038023">
    <property type="term" value="F:signaling receptor activity"/>
    <property type="evidence" value="ECO:0007669"/>
    <property type="project" value="InterPro"/>
</dbReference>
<evidence type="ECO:0000259" key="9">
    <source>
        <dbReference type="PROSITE" id="PS51914"/>
    </source>
</evidence>
<organism evidence="10 11">
    <name type="scientific">Pseudolycoriella hygida</name>
    <dbReference type="NCBI Taxonomy" id="35572"/>
    <lineage>
        <taxon>Eukaryota</taxon>
        <taxon>Metazoa</taxon>
        <taxon>Ecdysozoa</taxon>
        <taxon>Arthropoda</taxon>
        <taxon>Hexapoda</taxon>
        <taxon>Insecta</taxon>
        <taxon>Pterygota</taxon>
        <taxon>Neoptera</taxon>
        <taxon>Endopterygota</taxon>
        <taxon>Diptera</taxon>
        <taxon>Nematocera</taxon>
        <taxon>Sciaroidea</taxon>
        <taxon>Sciaridae</taxon>
        <taxon>Pseudolycoriella</taxon>
    </lineage>
</organism>
<keyword evidence="2" id="KW-0813">Transport</keyword>
<keyword evidence="3 8" id="KW-0812">Transmembrane</keyword>
<feature type="domain" description="MRH" evidence="9">
    <location>
        <begin position="307"/>
        <end position="438"/>
    </location>
</feature>
<dbReference type="EMBL" id="WJQU01000003">
    <property type="protein sequence ID" value="KAJ6638492.1"/>
    <property type="molecule type" value="Genomic_DNA"/>
</dbReference>
<dbReference type="InterPro" id="IPR009011">
    <property type="entry name" value="Man6P_isomerase_rcpt-bd_dom_sf"/>
</dbReference>
<comment type="caution">
    <text evidence="10">The sequence shown here is derived from an EMBL/GenBank/DDBJ whole genome shotgun (WGS) entry which is preliminary data.</text>
</comment>
<evidence type="ECO:0000256" key="3">
    <source>
        <dbReference type="ARBA" id="ARBA00022692"/>
    </source>
</evidence>
<dbReference type="GO" id="GO:0007041">
    <property type="term" value="P:lysosomal transport"/>
    <property type="evidence" value="ECO:0007669"/>
    <property type="project" value="InterPro"/>
</dbReference>